<keyword evidence="1" id="KW-0732">Signal</keyword>
<keyword evidence="3" id="KW-1185">Reference proteome</keyword>
<organism evidence="2 3">
    <name type="scientific">Prevotella intermedia</name>
    <dbReference type="NCBI Taxonomy" id="28131"/>
    <lineage>
        <taxon>Bacteria</taxon>
        <taxon>Pseudomonadati</taxon>
        <taxon>Bacteroidota</taxon>
        <taxon>Bacteroidia</taxon>
        <taxon>Bacteroidales</taxon>
        <taxon>Prevotellaceae</taxon>
        <taxon>Prevotella</taxon>
    </lineage>
</organism>
<dbReference type="RefSeq" id="WP_124139696.1">
    <property type="nucleotide sequence ID" value="NZ_QXEM01000007.1"/>
</dbReference>
<evidence type="ECO:0000256" key="1">
    <source>
        <dbReference type="SAM" id="SignalP"/>
    </source>
</evidence>
<evidence type="ECO:0000313" key="3">
    <source>
        <dbReference type="Proteomes" id="UP000283868"/>
    </source>
</evidence>
<dbReference type="Proteomes" id="UP000283868">
    <property type="component" value="Unassembled WGS sequence"/>
</dbReference>
<feature type="chain" id="PRO_5043188543" evidence="1">
    <location>
        <begin position="22"/>
        <end position="269"/>
    </location>
</feature>
<sequence length="269" mass="31305">MKKLKFYIASVLLLLSVSASAQCSFRNTAFNDGEYLNYNLYFNWKFVWVKVGTASWYTVSSIYEGTPAYRASLTTRGNGKLDNYFVMRDTLLCYNTKDLAPLYYRKGAKEGKRYTVDEVFYSYPNGKVQTKQHRIDNDGEQHWKTSLQKECVYDMMSIFLRARSFNPASWKKGYVVDFPLIGGKTLLPARIIYNGKKTIKADNDKKYRCLELAYYEKEDGKWRNLANFFITDDDNHIPVRLDMNLKFGSAKAFLISMKGIRYKIVSQVN</sequence>
<reference evidence="2 3" key="1">
    <citation type="submission" date="2018-08" db="EMBL/GenBank/DDBJ databases">
        <title>Comparative analysis of Prevotella intermedia strains.</title>
        <authorList>
            <person name="Moon J.-H."/>
            <person name="Lee J.-H."/>
        </authorList>
    </citation>
    <scope>NUCLEOTIDE SEQUENCE [LARGE SCALE GENOMIC DNA]</scope>
    <source>
        <strain evidence="2 3">ATCC 15033</strain>
    </source>
</reference>
<accession>A0A3R8IUW1</accession>
<comment type="caution">
    <text evidence="2">The sequence shown here is derived from an EMBL/GenBank/DDBJ whole genome shotgun (WGS) entry which is preliminary data.</text>
</comment>
<dbReference type="Pfam" id="PF11306">
    <property type="entry name" value="DUF3108"/>
    <property type="match status" value="1"/>
</dbReference>
<evidence type="ECO:0000313" key="2">
    <source>
        <dbReference type="EMBL" id="RRF87518.1"/>
    </source>
</evidence>
<dbReference type="AlphaFoldDB" id="A0A3R8IUW1"/>
<dbReference type="EMBL" id="QXEN01000006">
    <property type="protein sequence ID" value="RRF87518.1"/>
    <property type="molecule type" value="Genomic_DNA"/>
</dbReference>
<dbReference type="InterPro" id="IPR021457">
    <property type="entry name" value="DUF3108"/>
</dbReference>
<protein>
    <submittedName>
        <fullName evidence="2">DUF3108 domain-containing protein</fullName>
    </submittedName>
</protein>
<proteinExistence type="predicted"/>
<name>A0A3R8IUW1_PREIN</name>
<feature type="signal peptide" evidence="1">
    <location>
        <begin position="1"/>
        <end position="21"/>
    </location>
</feature>
<gene>
    <name evidence="2" type="ORF">D2S45_05410</name>
</gene>